<gene>
    <name evidence="4" type="ORF">V0288_16150</name>
</gene>
<evidence type="ECO:0000313" key="5">
    <source>
        <dbReference type="Proteomes" id="UP001328733"/>
    </source>
</evidence>
<dbReference type="AlphaFoldDB" id="A0AAW9QP60"/>
<dbReference type="CDD" id="cd07043">
    <property type="entry name" value="STAS_anti-anti-sigma_factors"/>
    <property type="match status" value="1"/>
</dbReference>
<feature type="domain" description="STAS" evidence="3">
    <location>
        <begin position="1"/>
        <end position="112"/>
    </location>
</feature>
<dbReference type="PANTHER" id="PTHR33495">
    <property type="entry name" value="ANTI-SIGMA FACTOR ANTAGONIST TM_1081-RELATED-RELATED"/>
    <property type="match status" value="1"/>
</dbReference>
<dbReference type="RefSeq" id="WP_332866148.1">
    <property type="nucleotide sequence ID" value="NZ_JBAFSM010000032.1"/>
</dbReference>
<dbReference type="InterPro" id="IPR002645">
    <property type="entry name" value="STAS_dom"/>
</dbReference>
<keyword evidence="5" id="KW-1185">Reference proteome</keyword>
<dbReference type="SUPFAM" id="SSF52091">
    <property type="entry name" value="SpoIIaa-like"/>
    <property type="match status" value="1"/>
</dbReference>
<dbReference type="Pfam" id="PF01740">
    <property type="entry name" value="STAS"/>
    <property type="match status" value="1"/>
</dbReference>
<organism evidence="4 5">
    <name type="scientific">Pannus brasiliensis CCIBt3594</name>
    <dbReference type="NCBI Taxonomy" id="1427578"/>
    <lineage>
        <taxon>Bacteria</taxon>
        <taxon>Bacillati</taxon>
        <taxon>Cyanobacteriota</taxon>
        <taxon>Cyanophyceae</taxon>
        <taxon>Oscillatoriophycideae</taxon>
        <taxon>Chroococcales</taxon>
        <taxon>Microcystaceae</taxon>
        <taxon>Pannus</taxon>
    </lineage>
</organism>
<dbReference type="InterPro" id="IPR003658">
    <property type="entry name" value="Anti-sigma_ant"/>
</dbReference>
<evidence type="ECO:0000256" key="2">
    <source>
        <dbReference type="RuleBase" id="RU003749"/>
    </source>
</evidence>
<dbReference type="InterPro" id="IPR036513">
    <property type="entry name" value="STAS_dom_sf"/>
</dbReference>
<sequence>MLDSRLALFEPAGYITAANSLDFQEQLTELVNKGEHSIFLVDMSAVEFLDSAGLMVLVTAFRLAGNLGKSFNICSIPPSVKIIFELTQLDRVLSIYRDREEFEASLQPSLAA</sequence>
<name>A0AAW9QP60_9CHRO</name>
<protein>
    <recommendedName>
        <fullName evidence="2">Anti-sigma factor antagonist</fullName>
    </recommendedName>
</protein>
<dbReference type="PROSITE" id="PS50801">
    <property type="entry name" value="STAS"/>
    <property type="match status" value="1"/>
</dbReference>
<dbReference type="Proteomes" id="UP001328733">
    <property type="component" value="Unassembled WGS sequence"/>
</dbReference>
<evidence type="ECO:0000259" key="3">
    <source>
        <dbReference type="PROSITE" id="PS50801"/>
    </source>
</evidence>
<comment type="caution">
    <text evidence="4">The sequence shown here is derived from an EMBL/GenBank/DDBJ whole genome shotgun (WGS) entry which is preliminary data.</text>
</comment>
<accession>A0AAW9QP60</accession>
<dbReference type="Gene3D" id="3.30.750.24">
    <property type="entry name" value="STAS domain"/>
    <property type="match status" value="1"/>
</dbReference>
<dbReference type="PANTHER" id="PTHR33495:SF2">
    <property type="entry name" value="ANTI-SIGMA FACTOR ANTAGONIST TM_1081-RELATED"/>
    <property type="match status" value="1"/>
</dbReference>
<proteinExistence type="inferred from homology"/>
<evidence type="ECO:0000313" key="4">
    <source>
        <dbReference type="EMBL" id="MEG3438665.1"/>
    </source>
</evidence>
<comment type="similarity">
    <text evidence="1 2">Belongs to the anti-sigma-factor antagonist family.</text>
</comment>
<evidence type="ECO:0000256" key="1">
    <source>
        <dbReference type="ARBA" id="ARBA00009013"/>
    </source>
</evidence>
<dbReference type="GO" id="GO:0043856">
    <property type="term" value="F:anti-sigma factor antagonist activity"/>
    <property type="evidence" value="ECO:0007669"/>
    <property type="project" value="InterPro"/>
</dbReference>
<reference evidence="4 5" key="1">
    <citation type="submission" date="2024-01" db="EMBL/GenBank/DDBJ databases">
        <title>Genomic insights into the taxonomy and metabolism of the cyanobacterium Pannus brasiliensis CCIBt3594.</title>
        <authorList>
            <person name="Machado M."/>
            <person name="Botero N.B."/>
            <person name="Andreote A.P.D."/>
            <person name="Feitosa A.M.T."/>
            <person name="Popin R."/>
            <person name="Sivonen K."/>
            <person name="Fiore M.F."/>
        </authorList>
    </citation>
    <scope>NUCLEOTIDE SEQUENCE [LARGE SCALE GENOMIC DNA]</scope>
    <source>
        <strain evidence="4 5">CCIBt3594</strain>
    </source>
</reference>
<dbReference type="EMBL" id="JBAFSM010000032">
    <property type="protein sequence ID" value="MEG3438665.1"/>
    <property type="molecule type" value="Genomic_DNA"/>
</dbReference>
<dbReference type="NCBIfam" id="TIGR00377">
    <property type="entry name" value="ant_ant_sig"/>
    <property type="match status" value="1"/>
</dbReference>